<sequence>MAYVNLIIAFAFLSAAIVNLAGPEGIRAEFAKWGYPAWLRVAVSAVEFVGSALLLMTRTQWLGALLLLAVTLGILVSFARSKEWMRVQYPFVLLLLLVASLQQTYASGQALPG</sequence>
<keyword evidence="2 5" id="KW-0812">Transmembrane</keyword>
<dbReference type="InterPro" id="IPR032808">
    <property type="entry name" value="DoxX"/>
</dbReference>
<evidence type="ECO:0000313" key="6">
    <source>
        <dbReference type="EMBL" id="AQV98227.1"/>
    </source>
</evidence>
<dbReference type="AlphaFoldDB" id="A0A1U9V0Q3"/>
<dbReference type="EMBL" id="CP017758">
    <property type="protein sequence ID" value="AQV98227.1"/>
    <property type="molecule type" value="Genomic_DNA"/>
</dbReference>
<reference evidence="7" key="1">
    <citation type="submission" date="2017-02" db="EMBL/GenBank/DDBJ databases">
        <title>Complete genome sequence of Cupriavidus necator strain NH9, a 3-chlorobenzoate degrader.</title>
        <authorList>
            <person name="Moriuchi R."/>
            <person name="Dohra H."/>
            <person name="Ogawa N."/>
        </authorList>
    </citation>
    <scope>NUCLEOTIDE SEQUENCE [LARGE SCALE GENOMIC DNA]</scope>
    <source>
        <strain evidence="7">NH9</strain>
    </source>
</reference>
<evidence type="ECO:0000256" key="3">
    <source>
        <dbReference type="ARBA" id="ARBA00022989"/>
    </source>
</evidence>
<gene>
    <name evidence="6" type="ORF">BJN34_30620</name>
</gene>
<accession>A0A1U9V0Q3</accession>
<evidence type="ECO:0000313" key="7">
    <source>
        <dbReference type="Proteomes" id="UP000189627"/>
    </source>
</evidence>
<evidence type="ECO:0000256" key="4">
    <source>
        <dbReference type="ARBA" id="ARBA00023136"/>
    </source>
</evidence>
<dbReference type="RefSeq" id="WP_078200512.1">
    <property type="nucleotide sequence ID" value="NZ_CP017758.1"/>
</dbReference>
<dbReference type="OrthoDB" id="8967267at2"/>
<feature type="transmembrane region" description="Helical" evidence="5">
    <location>
        <begin position="37"/>
        <end position="55"/>
    </location>
</feature>
<feature type="transmembrane region" description="Helical" evidence="5">
    <location>
        <begin position="62"/>
        <end position="81"/>
    </location>
</feature>
<evidence type="ECO:0000256" key="2">
    <source>
        <dbReference type="ARBA" id="ARBA00022692"/>
    </source>
</evidence>
<evidence type="ECO:0000256" key="1">
    <source>
        <dbReference type="ARBA" id="ARBA00004141"/>
    </source>
</evidence>
<protein>
    <submittedName>
        <fullName evidence="6">DoxX family membrane protein</fullName>
    </submittedName>
</protein>
<keyword evidence="4 5" id="KW-0472">Membrane</keyword>
<dbReference type="KEGG" id="cuh:BJN34_30620"/>
<organism evidence="6 7">
    <name type="scientific">Cupriavidus necator</name>
    <name type="common">Alcaligenes eutrophus</name>
    <name type="synonym">Ralstonia eutropha</name>
    <dbReference type="NCBI Taxonomy" id="106590"/>
    <lineage>
        <taxon>Bacteria</taxon>
        <taxon>Pseudomonadati</taxon>
        <taxon>Pseudomonadota</taxon>
        <taxon>Betaproteobacteria</taxon>
        <taxon>Burkholderiales</taxon>
        <taxon>Burkholderiaceae</taxon>
        <taxon>Cupriavidus</taxon>
    </lineage>
</organism>
<evidence type="ECO:0000256" key="5">
    <source>
        <dbReference type="SAM" id="Phobius"/>
    </source>
</evidence>
<keyword evidence="3 5" id="KW-1133">Transmembrane helix</keyword>
<dbReference type="Pfam" id="PF13564">
    <property type="entry name" value="DoxX_2"/>
    <property type="match status" value="1"/>
</dbReference>
<name>A0A1U9V0Q3_CUPNE</name>
<feature type="transmembrane region" description="Helical" evidence="5">
    <location>
        <begin position="87"/>
        <end position="106"/>
    </location>
</feature>
<dbReference type="Proteomes" id="UP000189627">
    <property type="component" value="Chromosome 2"/>
</dbReference>
<dbReference type="GO" id="GO:0016020">
    <property type="term" value="C:membrane"/>
    <property type="evidence" value="ECO:0007669"/>
    <property type="project" value="UniProtKB-SubCell"/>
</dbReference>
<comment type="subcellular location">
    <subcellularLocation>
        <location evidence="1">Membrane</location>
        <topology evidence="1">Multi-pass membrane protein</topology>
    </subcellularLocation>
</comment>
<proteinExistence type="predicted"/>